<dbReference type="STRING" id="114686.BM536_001070"/>
<name>A0A1V6MZA2_9ACTN</name>
<comment type="caution">
    <text evidence="2">The sequence shown here is derived from an EMBL/GenBank/DDBJ whole genome shotgun (WGS) entry which is preliminary data.</text>
</comment>
<feature type="compositionally biased region" description="Low complexity" evidence="1">
    <location>
        <begin position="103"/>
        <end position="114"/>
    </location>
</feature>
<organism evidence="2 3">
    <name type="scientific">Streptomyces phaeoluteigriseus</name>
    <dbReference type="NCBI Taxonomy" id="114686"/>
    <lineage>
        <taxon>Bacteria</taxon>
        <taxon>Bacillati</taxon>
        <taxon>Actinomycetota</taxon>
        <taxon>Actinomycetes</taxon>
        <taxon>Kitasatosporales</taxon>
        <taxon>Streptomycetaceae</taxon>
        <taxon>Streptomyces</taxon>
        <taxon>Streptomyces aurantiacus group</taxon>
    </lineage>
</organism>
<dbReference type="AlphaFoldDB" id="A0A1V6MZA2"/>
<accession>A0A1V6MZA2</accession>
<feature type="region of interest" description="Disordered" evidence="1">
    <location>
        <begin position="98"/>
        <end position="207"/>
    </location>
</feature>
<sequence>MGIIAWIIIGLLAGAIAKARRPRRARRGDHAPAGRPAGAVVYVLCGAFRRRHLLAEDRRHLAHVLHGRPHQPRMLERNANRLDLSDLIVCTRALHPARPPGPLLRRSSTPTTTRLPDEATVMCMDGHDVDDSPRDAATAADPRGRRSGPSRPPRPTLTAVKDGTNHSRALIFGGSGGRGRLPRRPYGAAGPDRRRRVRPASNRNDGKAWELSGAKAAVGHERMCVPERPAARSGAPAFQAVPPHRHGLPWLLPTATCIRPGQL</sequence>
<gene>
    <name evidence="2" type="ORF">BM536_001070</name>
</gene>
<reference evidence="2 3" key="2">
    <citation type="submission" date="2017-02" db="EMBL/GenBank/DDBJ databases">
        <title>Draft genome sequence of Streptomyces phaeoluteigriseus type strain DSM41896.</title>
        <authorList>
            <person name="Salih T.S."/>
            <person name="Algora Gallardo L."/>
            <person name="Melo Santos T."/>
            <person name="Filgueira Martinez S."/>
            <person name="Herron P.R."/>
        </authorList>
    </citation>
    <scope>NUCLEOTIDE SEQUENCE [LARGE SCALE GENOMIC DNA]</scope>
    <source>
        <strain evidence="2 3">DSM 41896</strain>
    </source>
</reference>
<evidence type="ECO:0000313" key="2">
    <source>
        <dbReference type="EMBL" id="OQD57712.1"/>
    </source>
</evidence>
<reference evidence="3" key="1">
    <citation type="submission" date="2016-11" db="EMBL/GenBank/DDBJ databases">
        <authorList>
            <person name="Schniete J.K."/>
            <person name="Salih T."/>
            <person name="Algora Gallardo L."/>
            <person name="Martinez Fernandez S."/>
            <person name="Herron P.R."/>
        </authorList>
    </citation>
    <scope>NUCLEOTIDE SEQUENCE [LARGE SCALE GENOMIC DNA]</scope>
    <source>
        <strain evidence="3">DSM 41896</strain>
    </source>
</reference>
<protein>
    <submittedName>
        <fullName evidence="2">Uncharacterized protein</fullName>
    </submittedName>
</protein>
<proteinExistence type="predicted"/>
<feature type="compositionally biased region" description="Basic and acidic residues" evidence="1">
    <location>
        <begin position="125"/>
        <end position="134"/>
    </location>
</feature>
<dbReference type="RefSeq" id="WP_094102374.1">
    <property type="nucleotide sequence ID" value="NZ_MPOH02000002.1"/>
</dbReference>
<evidence type="ECO:0000256" key="1">
    <source>
        <dbReference type="SAM" id="MobiDB-lite"/>
    </source>
</evidence>
<dbReference type="EMBL" id="MPOH02000002">
    <property type="protein sequence ID" value="OQD57712.1"/>
    <property type="molecule type" value="Genomic_DNA"/>
</dbReference>
<dbReference type="Proteomes" id="UP000184286">
    <property type="component" value="Unassembled WGS sequence"/>
</dbReference>
<evidence type="ECO:0000313" key="3">
    <source>
        <dbReference type="Proteomes" id="UP000184286"/>
    </source>
</evidence>